<dbReference type="AlphaFoldDB" id="A0A1M6H608"/>
<dbReference type="SMART" id="SM00014">
    <property type="entry name" value="acidPPc"/>
    <property type="match status" value="1"/>
</dbReference>
<proteinExistence type="predicted"/>
<evidence type="ECO:0000313" key="4">
    <source>
        <dbReference type="Proteomes" id="UP000184231"/>
    </source>
</evidence>
<dbReference type="EMBL" id="FQYX01000013">
    <property type="protein sequence ID" value="SHJ17610.1"/>
    <property type="molecule type" value="Genomic_DNA"/>
</dbReference>
<organism evidence="3 4">
    <name type="scientific">Arenibacter nanhaiticus</name>
    <dbReference type="NCBI Taxonomy" id="558155"/>
    <lineage>
        <taxon>Bacteria</taxon>
        <taxon>Pseudomonadati</taxon>
        <taxon>Bacteroidota</taxon>
        <taxon>Flavobacteriia</taxon>
        <taxon>Flavobacteriales</taxon>
        <taxon>Flavobacteriaceae</taxon>
        <taxon>Arenibacter</taxon>
    </lineage>
</organism>
<dbReference type="RefSeq" id="WP_072764503.1">
    <property type="nucleotide sequence ID" value="NZ_FQYX01000013.1"/>
</dbReference>
<dbReference type="Pfam" id="PF01569">
    <property type="entry name" value="PAP2"/>
    <property type="match status" value="1"/>
</dbReference>
<sequence length="192" mass="22104">MFEKLLEWDRNSFIFLNNLGIEGYDLFWSLITNFSTWIPLFVLFLVLIFKNYPKKEALSMLITIIGTVILIAMVTGVVKELIARLRPADNDEIKSLIRVLVDPYGFSFFSGHAASSFGITTIVYLFLKEKINWGLFFYIWPFLFVFSRIYVGVHYPLDLIVGAMVGILFAVFSYRLYKGLKNPAQGKAISDR</sequence>
<feature type="transmembrane region" description="Helical" evidence="1">
    <location>
        <begin position="26"/>
        <end position="49"/>
    </location>
</feature>
<evidence type="ECO:0000313" key="3">
    <source>
        <dbReference type="EMBL" id="SHJ17610.1"/>
    </source>
</evidence>
<feature type="transmembrane region" description="Helical" evidence="1">
    <location>
        <begin position="103"/>
        <end position="127"/>
    </location>
</feature>
<keyword evidence="1" id="KW-0472">Membrane</keyword>
<dbReference type="InterPro" id="IPR000326">
    <property type="entry name" value="PAP2/HPO"/>
</dbReference>
<dbReference type="InterPro" id="IPR036938">
    <property type="entry name" value="PAP2/HPO_sf"/>
</dbReference>
<keyword evidence="1" id="KW-0812">Transmembrane</keyword>
<feature type="domain" description="Phosphatidic acid phosphatase type 2/haloperoxidase" evidence="2">
    <location>
        <begin position="60"/>
        <end position="174"/>
    </location>
</feature>
<dbReference type="PANTHER" id="PTHR14969:SF13">
    <property type="entry name" value="AT30094P"/>
    <property type="match status" value="1"/>
</dbReference>
<feature type="transmembrane region" description="Helical" evidence="1">
    <location>
        <begin position="61"/>
        <end position="83"/>
    </location>
</feature>
<gene>
    <name evidence="3" type="ORF">SAMN04487911_1139</name>
</gene>
<dbReference type="OrthoDB" id="9789113at2"/>
<keyword evidence="1" id="KW-1133">Transmembrane helix</keyword>
<name>A0A1M6H608_9FLAO</name>
<reference evidence="3 4" key="1">
    <citation type="submission" date="2016-11" db="EMBL/GenBank/DDBJ databases">
        <authorList>
            <person name="Jaros S."/>
            <person name="Januszkiewicz K."/>
            <person name="Wedrychowicz H."/>
        </authorList>
    </citation>
    <scope>NUCLEOTIDE SEQUENCE [LARGE SCALE GENOMIC DNA]</scope>
    <source>
        <strain evidence="3 4">CGMCC 1.8863</strain>
    </source>
</reference>
<feature type="transmembrane region" description="Helical" evidence="1">
    <location>
        <begin position="159"/>
        <end position="177"/>
    </location>
</feature>
<dbReference type="PANTHER" id="PTHR14969">
    <property type="entry name" value="SPHINGOSINE-1-PHOSPHATE PHOSPHOHYDROLASE"/>
    <property type="match status" value="1"/>
</dbReference>
<dbReference type="STRING" id="558155.SAMN04487911_1139"/>
<accession>A0A1M6H608</accession>
<evidence type="ECO:0000256" key="1">
    <source>
        <dbReference type="SAM" id="Phobius"/>
    </source>
</evidence>
<dbReference type="Proteomes" id="UP000184231">
    <property type="component" value="Unassembled WGS sequence"/>
</dbReference>
<evidence type="ECO:0000259" key="2">
    <source>
        <dbReference type="SMART" id="SM00014"/>
    </source>
</evidence>
<dbReference type="SUPFAM" id="SSF48317">
    <property type="entry name" value="Acid phosphatase/Vanadium-dependent haloperoxidase"/>
    <property type="match status" value="1"/>
</dbReference>
<dbReference type="Gene3D" id="1.20.144.10">
    <property type="entry name" value="Phosphatidic acid phosphatase type 2/haloperoxidase"/>
    <property type="match status" value="1"/>
</dbReference>
<feature type="transmembrane region" description="Helical" evidence="1">
    <location>
        <begin position="134"/>
        <end position="153"/>
    </location>
</feature>
<keyword evidence="4" id="KW-1185">Reference proteome</keyword>
<protein>
    <submittedName>
        <fullName evidence="3">Undecaprenyl-diphosphatase</fullName>
    </submittedName>
</protein>